<dbReference type="PANTHER" id="PTHR21272">
    <property type="entry name" value="CATABOLIC 3-DEHYDROQUINASE"/>
    <property type="match status" value="1"/>
</dbReference>
<comment type="pathway">
    <text evidence="2 7">Metabolic intermediate biosynthesis; chorismate biosynthesis; chorismate from D-erythrose 4-phosphate and phosphoenolpyruvate: step 3/7.</text>
</comment>
<dbReference type="GO" id="GO:0009073">
    <property type="term" value="P:aromatic amino acid family biosynthetic process"/>
    <property type="evidence" value="ECO:0007669"/>
    <property type="project" value="UniProtKB-KW"/>
</dbReference>
<evidence type="ECO:0000256" key="4">
    <source>
        <dbReference type="ARBA" id="ARBA00011193"/>
    </source>
</evidence>
<evidence type="ECO:0000256" key="6">
    <source>
        <dbReference type="ARBA" id="ARBA00023239"/>
    </source>
</evidence>
<dbReference type="NCBIfam" id="TIGR01088">
    <property type="entry name" value="aroQ"/>
    <property type="match status" value="1"/>
</dbReference>
<dbReference type="NCBIfam" id="NF003806">
    <property type="entry name" value="PRK05395.1-3"/>
    <property type="match status" value="1"/>
</dbReference>
<keyword evidence="7" id="KW-0028">Amino-acid biosynthesis</keyword>
<dbReference type="HAMAP" id="MF_00169">
    <property type="entry name" value="AroQ"/>
    <property type="match status" value="1"/>
</dbReference>
<evidence type="ECO:0000256" key="9">
    <source>
        <dbReference type="PIRSR" id="PIRSR001399-2"/>
    </source>
</evidence>
<feature type="binding site" evidence="7 9">
    <location>
        <position position="107"/>
    </location>
    <ligand>
        <name>substrate</name>
    </ligand>
</feature>
<protein>
    <recommendedName>
        <fullName evidence="5 7">3-dehydroquinate dehydratase</fullName>
        <shortName evidence="7">3-dehydroquinase</shortName>
        <ecNumber evidence="5 7">4.2.1.10</ecNumber>
    </recommendedName>
    <alternativeName>
        <fullName evidence="7">Type II DHQase</fullName>
    </alternativeName>
</protein>
<comment type="subunit">
    <text evidence="4 7">Homododecamer.</text>
</comment>
<dbReference type="NCBIfam" id="NF003807">
    <property type="entry name" value="PRK05395.1-4"/>
    <property type="match status" value="1"/>
</dbReference>
<evidence type="ECO:0000256" key="5">
    <source>
        <dbReference type="ARBA" id="ARBA00012060"/>
    </source>
</evidence>
<dbReference type="EC" id="4.2.1.10" evidence="5 7"/>
<evidence type="ECO:0000313" key="12">
    <source>
        <dbReference type="Proteomes" id="UP000502196"/>
    </source>
</evidence>
<dbReference type="InterPro" id="IPR018509">
    <property type="entry name" value="DHquinase_II_CS"/>
</dbReference>
<gene>
    <name evidence="11" type="primary">yqhS</name>
    <name evidence="7" type="synonym">aroQ</name>
    <name evidence="11" type="ORF">COOX1_1193</name>
</gene>
<dbReference type="UniPathway" id="UPA00053">
    <property type="reaction ID" value="UER00086"/>
</dbReference>
<evidence type="ECO:0000256" key="8">
    <source>
        <dbReference type="PIRSR" id="PIRSR001399-1"/>
    </source>
</evidence>
<keyword evidence="6 7" id="KW-0456">Lyase</keyword>
<feature type="active site" description="Proton donor" evidence="7 8">
    <location>
        <position position="96"/>
    </location>
</feature>
<dbReference type="CDD" id="cd00466">
    <property type="entry name" value="DHQase_II"/>
    <property type="match status" value="1"/>
</dbReference>
<name>A0A6F9E2P7_9BACL</name>
<feature type="active site" description="Proton acceptor" evidence="7 8">
    <location>
        <position position="19"/>
    </location>
</feature>
<evidence type="ECO:0000256" key="2">
    <source>
        <dbReference type="ARBA" id="ARBA00004902"/>
    </source>
</evidence>
<dbReference type="PIRSF" id="PIRSF001399">
    <property type="entry name" value="DHquinase_II"/>
    <property type="match status" value="1"/>
</dbReference>
<evidence type="ECO:0000313" key="11">
    <source>
        <dbReference type="EMBL" id="CAB3392003.1"/>
    </source>
</evidence>
<comment type="catalytic activity">
    <reaction evidence="1 7">
        <text>3-dehydroquinate = 3-dehydroshikimate + H2O</text>
        <dbReference type="Rhea" id="RHEA:21096"/>
        <dbReference type="ChEBI" id="CHEBI:15377"/>
        <dbReference type="ChEBI" id="CHEBI:16630"/>
        <dbReference type="ChEBI" id="CHEBI:32364"/>
        <dbReference type="EC" id="4.2.1.10"/>
    </reaction>
</comment>
<dbReference type="GO" id="GO:0019631">
    <property type="term" value="P:quinate catabolic process"/>
    <property type="evidence" value="ECO:0007669"/>
    <property type="project" value="TreeGrafter"/>
</dbReference>
<feature type="site" description="Transition state stabilizer" evidence="7 10">
    <location>
        <position position="14"/>
    </location>
</feature>
<dbReference type="GO" id="GO:0009423">
    <property type="term" value="P:chorismate biosynthetic process"/>
    <property type="evidence" value="ECO:0007669"/>
    <property type="project" value="UniProtKB-UniRule"/>
</dbReference>
<feature type="binding site" evidence="7 9">
    <location>
        <position position="83"/>
    </location>
    <ligand>
        <name>substrate</name>
    </ligand>
</feature>
<dbReference type="GO" id="GO:0008652">
    <property type="term" value="P:amino acid biosynthetic process"/>
    <property type="evidence" value="ECO:0007669"/>
    <property type="project" value="UniProtKB-KW"/>
</dbReference>
<accession>A0A6F9E2P7</accession>
<dbReference type="PROSITE" id="PS01029">
    <property type="entry name" value="DEHYDROQUINASE_II"/>
    <property type="match status" value="1"/>
</dbReference>
<evidence type="ECO:0000256" key="3">
    <source>
        <dbReference type="ARBA" id="ARBA00011037"/>
    </source>
</evidence>
<dbReference type="PANTHER" id="PTHR21272:SF3">
    <property type="entry name" value="CATABOLIC 3-DEHYDROQUINASE"/>
    <property type="match status" value="1"/>
</dbReference>
<feature type="binding site" evidence="7 9">
    <location>
        <begin position="97"/>
        <end position="98"/>
    </location>
    <ligand>
        <name>substrate</name>
    </ligand>
</feature>
<feature type="binding site" evidence="7 9">
    <location>
        <position position="70"/>
    </location>
    <ligand>
        <name>substrate</name>
    </ligand>
</feature>
<proteinExistence type="inferred from homology"/>
<sequence length="148" mass="16011">MVLHGPNLGALGLREPEIYGRKTLQEIDEDLQAWARGRGCEIESFQSNWEGALIDRIHQARGQFDGIVINPGALTHYSIALRDALAAVPLPAVEVHLSNVHARESFRHHSVISPVVKGVIAGLGDLGYRLALEALFEACKGGGEREGA</sequence>
<dbReference type="GO" id="GO:0003855">
    <property type="term" value="F:3-dehydroquinate dehydratase activity"/>
    <property type="evidence" value="ECO:0007669"/>
    <property type="project" value="UniProtKB-UniRule"/>
</dbReference>
<dbReference type="InterPro" id="IPR001874">
    <property type="entry name" value="DHquinase_II"/>
</dbReference>
<dbReference type="AlphaFoldDB" id="A0A6F9E2P7"/>
<dbReference type="NCBIfam" id="NF003805">
    <property type="entry name" value="PRK05395.1-2"/>
    <property type="match status" value="1"/>
</dbReference>
<comment type="similarity">
    <text evidence="3 7">Belongs to the type-II 3-dehydroquinase family.</text>
</comment>
<dbReference type="EMBL" id="LR792683">
    <property type="protein sequence ID" value="CAB3392003.1"/>
    <property type="molecule type" value="Genomic_DNA"/>
</dbReference>
<dbReference type="InterPro" id="IPR036441">
    <property type="entry name" value="DHquinase_II_sf"/>
</dbReference>
<dbReference type="Gene3D" id="3.40.50.9100">
    <property type="entry name" value="Dehydroquinase, class II"/>
    <property type="match status" value="1"/>
</dbReference>
<evidence type="ECO:0000256" key="7">
    <source>
        <dbReference type="HAMAP-Rule" id="MF_00169"/>
    </source>
</evidence>
<dbReference type="Proteomes" id="UP000502196">
    <property type="component" value="Chromosome"/>
</dbReference>
<reference evidence="11 12" key="1">
    <citation type="submission" date="2020-04" db="EMBL/GenBank/DDBJ databases">
        <authorList>
            <person name="Hogendoorn C."/>
        </authorList>
    </citation>
    <scope>NUCLEOTIDE SEQUENCE [LARGE SCALE GENOMIC DNA]</scope>
    <source>
        <strain evidence="11">COOX1</strain>
    </source>
</reference>
<feature type="binding site" evidence="7 9">
    <location>
        <position position="76"/>
    </location>
    <ligand>
        <name>substrate</name>
    </ligand>
</feature>
<evidence type="ECO:0000256" key="10">
    <source>
        <dbReference type="PIRSR" id="PIRSR001399-3"/>
    </source>
</evidence>
<keyword evidence="7" id="KW-0057">Aromatic amino acid biosynthesis</keyword>
<dbReference type="Pfam" id="PF01220">
    <property type="entry name" value="DHquinase_II"/>
    <property type="match status" value="1"/>
</dbReference>
<organism evidence="11 12">
    <name type="scientific">Kyrpidia spormannii</name>
    <dbReference type="NCBI Taxonomy" id="2055160"/>
    <lineage>
        <taxon>Bacteria</taxon>
        <taxon>Bacillati</taxon>
        <taxon>Bacillota</taxon>
        <taxon>Bacilli</taxon>
        <taxon>Bacillales</taxon>
        <taxon>Alicyclobacillaceae</taxon>
        <taxon>Kyrpidia</taxon>
    </lineage>
</organism>
<comment type="function">
    <text evidence="7">Catalyzes a trans-dehydration via an enolate intermediate.</text>
</comment>
<dbReference type="SUPFAM" id="SSF52304">
    <property type="entry name" value="Type II 3-dehydroquinate dehydratase"/>
    <property type="match status" value="1"/>
</dbReference>
<evidence type="ECO:0000256" key="1">
    <source>
        <dbReference type="ARBA" id="ARBA00001864"/>
    </source>
</evidence>